<dbReference type="InterPro" id="IPR029033">
    <property type="entry name" value="His_PPase_superfam"/>
</dbReference>
<comment type="caution">
    <text evidence="1">The sequence shown here is derived from an EMBL/GenBank/DDBJ whole genome shotgun (WGS) entry which is preliminary data.</text>
</comment>
<dbReference type="Proteomes" id="UP000276770">
    <property type="component" value="Unassembled WGS sequence"/>
</dbReference>
<dbReference type="AlphaFoldDB" id="A0A3L7JUB3"/>
<dbReference type="Gene3D" id="3.40.50.1240">
    <property type="entry name" value="Phosphoglycerate mutase-like"/>
    <property type="match status" value="1"/>
</dbReference>
<evidence type="ECO:0000313" key="2">
    <source>
        <dbReference type="Proteomes" id="UP000276770"/>
    </source>
</evidence>
<keyword evidence="2" id="KW-1185">Reference proteome</keyword>
<protein>
    <submittedName>
        <fullName evidence="1">Histidine phosphatase family protein</fullName>
    </submittedName>
</protein>
<name>A0A3L7JUB3_9BACI</name>
<dbReference type="RefSeq" id="WP_121681417.1">
    <property type="nucleotide sequence ID" value="NZ_RCVZ01000010.1"/>
</dbReference>
<sequence>MKIGLVRHFKVLHDQPQNKMVSQEDIMAWFAEYDQAEVKKGEVHLGDVKWECCYSSDLPRAVTTAEALFDGRIIQEPAIREIKMYPLFKRNVKLPFWGWAILLRIAWLLHHHSQLERKPLIIQRINVFLDELENSLHEQILIVGHGAMMIYMQKELSMRGYRGPAIRNPKNGRLYLYEK</sequence>
<dbReference type="EMBL" id="RCVZ01000010">
    <property type="protein sequence ID" value="RLQ94326.1"/>
    <property type="molecule type" value="Genomic_DNA"/>
</dbReference>
<proteinExistence type="predicted"/>
<gene>
    <name evidence="1" type="ORF">D9X91_14825</name>
</gene>
<evidence type="ECO:0000313" key="1">
    <source>
        <dbReference type="EMBL" id="RLQ94326.1"/>
    </source>
</evidence>
<organism evidence="1 2">
    <name type="scientific">Falsibacillus albus</name>
    <dbReference type="NCBI Taxonomy" id="2478915"/>
    <lineage>
        <taxon>Bacteria</taxon>
        <taxon>Bacillati</taxon>
        <taxon>Bacillota</taxon>
        <taxon>Bacilli</taxon>
        <taxon>Bacillales</taxon>
        <taxon>Bacillaceae</taxon>
        <taxon>Falsibacillus</taxon>
    </lineage>
</organism>
<dbReference type="Pfam" id="PF00300">
    <property type="entry name" value="His_Phos_1"/>
    <property type="match status" value="1"/>
</dbReference>
<dbReference type="InterPro" id="IPR013078">
    <property type="entry name" value="His_Pase_superF_clade-1"/>
</dbReference>
<dbReference type="OrthoDB" id="1680942at2"/>
<reference evidence="1 2" key="1">
    <citation type="submission" date="2018-10" db="EMBL/GenBank/DDBJ databases">
        <title>Falsibacillus sp. genome draft.</title>
        <authorList>
            <person name="Shi S."/>
        </authorList>
    </citation>
    <scope>NUCLEOTIDE SEQUENCE [LARGE SCALE GENOMIC DNA]</scope>
    <source>
        <strain evidence="1 2">GY 10110</strain>
    </source>
</reference>
<accession>A0A3L7JUB3</accession>
<dbReference type="SUPFAM" id="SSF53254">
    <property type="entry name" value="Phosphoglycerate mutase-like"/>
    <property type="match status" value="1"/>
</dbReference>